<evidence type="ECO:0000256" key="1">
    <source>
        <dbReference type="ARBA" id="ARBA00004571"/>
    </source>
</evidence>
<dbReference type="PANTHER" id="PTHR32552:SF81">
    <property type="entry name" value="TONB-DEPENDENT OUTER MEMBRANE RECEPTOR"/>
    <property type="match status" value="1"/>
</dbReference>
<evidence type="ECO:0000313" key="15">
    <source>
        <dbReference type="EMBL" id="AMO70171.1"/>
    </source>
</evidence>
<dbReference type="GO" id="GO:0009279">
    <property type="term" value="C:cell outer membrane"/>
    <property type="evidence" value="ECO:0007669"/>
    <property type="project" value="UniProtKB-SubCell"/>
</dbReference>
<dbReference type="Proteomes" id="UP000074119">
    <property type="component" value="Chromosome"/>
</dbReference>
<dbReference type="Pfam" id="PF07715">
    <property type="entry name" value="Plug"/>
    <property type="match status" value="1"/>
</dbReference>
<evidence type="ECO:0000256" key="6">
    <source>
        <dbReference type="ARBA" id="ARBA00023004"/>
    </source>
</evidence>
<reference evidence="15 16" key="1">
    <citation type="submission" date="2015-12" db="EMBL/GenBank/DDBJ databases">
        <authorList>
            <person name="Shamseldin A."/>
            <person name="Moawad H."/>
            <person name="Abd El-Rahim W.M."/>
            <person name="Sadowsky M.J."/>
        </authorList>
    </citation>
    <scope>NUCLEOTIDE SEQUENCE [LARGE SCALE GENOMIC DNA]</scope>
    <source>
        <strain evidence="15 16">SM2</strain>
    </source>
</reference>
<dbReference type="GO" id="GO:0006826">
    <property type="term" value="P:iron ion transport"/>
    <property type="evidence" value="ECO:0007669"/>
    <property type="project" value="UniProtKB-KW"/>
</dbReference>
<comment type="similarity">
    <text evidence="11 12">Belongs to the TonB-dependent receptor family.</text>
</comment>
<keyword evidence="4" id="KW-0410">Iron transport</keyword>
<keyword evidence="2 11" id="KW-0813">Transport</keyword>
<comment type="subcellular location">
    <subcellularLocation>
        <location evidence="1 11">Cell outer membrane</location>
        <topology evidence="1 11">Multi-pass membrane protein</topology>
    </subcellularLocation>
</comment>
<gene>
    <name evidence="15" type="ORF">AZF00_18500</name>
</gene>
<feature type="domain" description="TonB-dependent receptor plug" evidence="14">
    <location>
        <begin position="71"/>
        <end position="176"/>
    </location>
</feature>
<evidence type="ECO:0000256" key="4">
    <source>
        <dbReference type="ARBA" id="ARBA00022496"/>
    </source>
</evidence>
<accession>A0A127MA94</accession>
<keyword evidence="9 11" id="KW-0472">Membrane</keyword>
<evidence type="ECO:0000256" key="5">
    <source>
        <dbReference type="ARBA" id="ARBA00022692"/>
    </source>
</evidence>
<dbReference type="STRING" id="1470434.AZF00_18500"/>
<dbReference type="InterPro" id="IPR000531">
    <property type="entry name" value="Beta-barrel_TonB"/>
</dbReference>
<evidence type="ECO:0000256" key="11">
    <source>
        <dbReference type="PROSITE-ProRule" id="PRU01360"/>
    </source>
</evidence>
<name>A0A127MA94_9GAMM</name>
<evidence type="ECO:0000256" key="8">
    <source>
        <dbReference type="ARBA" id="ARBA00023077"/>
    </source>
</evidence>
<dbReference type="SUPFAM" id="SSF56935">
    <property type="entry name" value="Porins"/>
    <property type="match status" value="1"/>
</dbReference>
<keyword evidence="10 11" id="KW-0998">Cell outer membrane</keyword>
<evidence type="ECO:0000256" key="7">
    <source>
        <dbReference type="ARBA" id="ARBA00023065"/>
    </source>
</evidence>
<keyword evidence="3 11" id="KW-1134">Transmembrane beta strand</keyword>
<dbReference type="InterPro" id="IPR039426">
    <property type="entry name" value="TonB-dep_rcpt-like"/>
</dbReference>
<evidence type="ECO:0000256" key="3">
    <source>
        <dbReference type="ARBA" id="ARBA00022452"/>
    </source>
</evidence>
<keyword evidence="8 12" id="KW-0798">TonB box</keyword>
<keyword evidence="6" id="KW-0408">Iron</keyword>
<dbReference type="Pfam" id="PF00593">
    <property type="entry name" value="TonB_dep_Rec_b-barrel"/>
    <property type="match status" value="1"/>
</dbReference>
<dbReference type="Gene3D" id="2.40.170.20">
    <property type="entry name" value="TonB-dependent receptor, beta-barrel domain"/>
    <property type="match status" value="1"/>
</dbReference>
<evidence type="ECO:0000259" key="14">
    <source>
        <dbReference type="Pfam" id="PF07715"/>
    </source>
</evidence>
<evidence type="ECO:0000259" key="13">
    <source>
        <dbReference type="Pfam" id="PF00593"/>
    </source>
</evidence>
<evidence type="ECO:0008006" key="17">
    <source>
        <dbReference type="Google" id="ProtNLM"/>
    </source>
</evidence>
<organism evidence="15 16">
    <name type="scientific">Zhongshania aliphaticivorans</name>
    <dbReference type="NCBI Taxonomy" id="1470434"/>
    <lineage>
        <taxon>Bacteria</taxon>
        <taxon>Pseudomonadati</taxon>
        <taxon>Pseudomonadota</taxon>
        <taxon>Gammaproteobacteria</taxon>
        <taxon>Cellvibrionales</taxon>
        <taxon>Spongiibacteraceae</taxon>
        <taxon>Zhongshania</taxon>
    </lineage>
</organism>
<keyword evidence="5 11" id="KW-0812">Transmembrane</keyword>
<proteinExistence type="inferred from homology"/>
<dbReference type="PANTHER" id="PTHR32552">
    <property type="entry name" value="FERRICHROME IRON RECEPTOR-RELATED"/>
    <property type="match status" value="1"/>
</dbReference>
<dbReference type="AlphaFoldDB" id="A0A127MA94"/>
<sequence>MLDVNIYGTAMNATIKTIGKIKKGFKIMIRAKRIFTVVTIQFLLTSSLQAQTSSRQIEEVVVTSQKRAQDVRDVPISIAVVSEEMIDKVGISDVGELSQVVPNLVITMTTTRGFVSMRGLGSGSNKGFERSVAMQIDGIYYGRQEYLFETLADTKQVEVLRGPQGTLFGKNAIAGALNITTGQPSPDFTGRIAVQGGDYDRQRVRVAVAGPVIEDVVNARISWDGDTMDGSIKNTTFDLDPAQNPHRGDIDPELRSQDFGIGRFKLSFPNIVEGLDLNLSATKTRIYGNSIGLQLTQAEDYTLDLYRKYDPQVEDDPSDFRGSINERETSLREGETYTAQFDYYVGEYQISAILGTSEFDKGSIFDADFGPIDAIVLADDDHYEQRSAELRLVSPEGPFEYVAGLFYFENQIVGDGRIIINPNRVIEMIGAAQTSGATNLLPLNMPILSGLLDSIGNQKRNNIRLFDQETESYAVFSQSTWNVTDSLALILGLRYSEEEKRAKQILAYNDVASQALFNVFLGESAYDTTGVRQENDFSPKFSVRYDLNDEISLYATYATAFKAGGFNEQAVDDTNLEFEPENAKTYEAGVKTRFYNGAATLNVGLFYTEFSDLQVSLFDGLNFSVGNAASAISQGVEIDGQLLPTDWFAFTGSLAYLDATYSEYKDGQCPANGGTSATSDSTCDLTGRELPRAPKWEVSVSNLISFTRMSSWLDDALPIDIGIGLFATYRAQQYLTTDLDPADAMGGHTELSAALSFTDEAEHWDFTVSVKNISNKIILAGSNDVPLQPGSHSGVISEPRRVFAELKYEW</sequence>
<feature type="domain" description="TonB-dependent receptor-like beta-barrel" evidence="13">
    <location>
        <begin position="370"/>
        <end position="773"/>
    </location>
</feature>
<dbReference type="KEGG" id="zal:AZF00_18500"/>
<evidence type="ECO:0000256" key="12">
    <source>
        <dbReference type="RuleBase" id="RU003357"/>
    </source>
</evidence>
<protein>
    <recommendedName>
        <fullName evidence="17">Pesticin receptor</fullName>
    </recommendedName>
</protein>
<dbReference type="PROSITE" id="PS52016">
    <property type="entry name" value="TONB_DEPENDENT_REC_3"/>
    <property type="match status" value="1"/>
</dbReference>
<evidence type="ECO:0000256" key="10">
    <source>
        <dbReference type="ARBA" id="ARBA00023237"/>
    </source>
</evidence>
<evidence type="ECO:0000256" key="2">
    <source>
        <dbReference type="ARBA" id="ARBA00022448"/>
    </source>
</evidence>
<keyword evidence="7" id="KW-0406">Ion transport</keyword>
<dbReference type="InterPro" id="IPR036942">
    <property type="entry name" value="Beta-barrel_TonB_sf"/>
</dbReference>
<evidence type="ECO:0000256" key="9">
    <source>
        <dbReference type="ARBA" id="ARBA00023136"/>
    </source>
</evidence>
<evidence type="ECO:0000313" key="16">
    <source>
        <dbReference type="Proteomes" id="UP000074119"/>
    </source>
</evidence>
<dbReference type="InterPro" id="IPR012910">
    <property type="entry name" value="Plug_dom"/>
</dbReference>
<dbReference type="EMBL" id="CP014544">
    <property type="protein sequence ID" value="AMO70171.1"/>
    <property type="molecule type" value="Genomic_DNA"/>
</dbReference>